<protein>
    <submittedName>
        <fullName evidence="2">Uncharacterized protein</fullName>
    </submittedName>
</protein>
<evidence type="ECO:0000256" key="1">
    <source>
        <dbReference type="SAM" id="MobiDB-lite"/>
    </source>
</evidence>
<feature type="compositionally biased region" description="Pro residues" evidence="1">
    <location>
        <begin position="76"/>
        <end position="85"/>
    </location>
</feature>
<dbReference type="VEuPathDB" id="FungiDB:H257_08589"/>
<dbReference type="AlphaFoldDB" id="W4GFJ1"/>
<feature type="region of interest" description="Disordered" evidence="1">
    <location>
        <begin position="74"/>
        <end position="94"/>
    </location>
</feature>
<proteinExistence type="predicted"/>
<dbReference type="GeneID" id="20810585"/>
<dbReference type="RefSeq" id="XP_009832838.1">
    <property type="nucleotide sequence ID" value="XM_009834536.1"/>
</dbReference>
<gene>
    <name evidence="2" type="ORF">H257_08589</name>
</gene>
<name>W4GFJ1_APHAT</name>
<reference evidence="2" key="1">
    <citation type="submission" date="2013-12" db="EMBL/GenBank/DDBJ databases">
        <title>The Genome Sequence of Aphanomyces astaci APO3.</title>
        <authorList>
            <consortium name="The Broad Institute Genomics Platform"/>
            <person name="Russ C."/>
            <person name="Tyler B."/>
            <person name="van West P."/>
            <person name="Dieguez-Uribeondo J."/>
            <person name="Young S.K."/>
            <person name="Zeng Q."/>
            <person name="Gargeya S."/>
            <person name="Fitzgerald M."/>
            <person name="Abouelleil A."/>
            <person name="Alvarado L."/>
            <person name="Chapman S.B."/>
            <person name="Gainer-Dewar J."/>
            <person name="Goldberg J."/>
            <person name="Griggs A."/>
            <person name="Gujja S."/>
            <person name="Hansen M."/>
            <person name="Howarth C."/>
            <person name="Imamovic A."/>
            <person name="Ireland A."/>
            <person name="Larimer J."/>
            <person name="McCowan C."/>
            <person name="Murphy C."/>
            <person name="Pearson M."/>
            <person name="Poon T.W."/>
            <person name="Priest M."/>
            <person name="Roberts A."/>
            <person name="Saif S."/>
            <person name="Shea T."/>
            <person name="Sykes S."/>
            <person name="Wortman J."/>
            <person name="Nusbaum C."/>
            <person name="Birren B."/>
        </authorList>
    </citation>
    <scope>NUCLEOTIDE SEQUENCE [LARGE SCALE GENOMIC DNA]</scope>
    <source>
        <strain evidence="2">APO3</strain>
    </source>
</reference>
<accession>W4GFJ1</accession>
<organism evidence="2">
    <name type="scientific">Aphanomyces astaci</name>
    <name type="common">Crayfish plague agent</name>
    <dbReference type="NCBI Taxonomy" id="112090"/>
    <lineage>
        <taxon>Eukaryota</taxon>
        <taxon>Sar</taxon>
        <taxon>Stramenopiles</taxon>
        <taxon>Oomycota</taxon>
        <taxon>Saprolegniomycetes</taxon>
        <taxon>Saprolegniales</taxon>
        <taxon>Verrucalvaceae</taxon>
        <taxon>Aphanomyces</taxon>
    </lineage>
</organism>
<sequence>MSKVTPQNGVSTYQSTKVSLMTSWNNPLGGIFDSYKPPSTSRPKLILRFPPNLTMYSSIVLALALVAALATADSPPATPEVPTPPNANESPAVDSKDSKEWLGWYRPLYRPVIAVPVLPIVPVYRPVVVVGRPLLRRWEGAAVVDAKSSKEWAAAGVGPRGGAVVAAGRPRRYWEAQQPSTTP</sequence>
<evidence type="ECO:0000313" key="2">
    <source>
        <dbReference type="EMBL" id="ETV77728.1"/>
    </source>
</evidence>
<dbReference type="EMBL" id="KI913132">
    <property type="protein sequence ID" value="ETV77728.1"/>
    <property type="molecule type" value="Genomic_DNA"/>
</dbReference>